<organism evidence="1 2">
    <name type="scientific">Panicum virgatum</name>
    <name type="common">Blackwell switchgrass</name>
    <dbReference type="NCBI Taxonomy" id="38727"/>
    <lineage>
        <taxon>Eukaryota</taxon>
        <taxon>Viridiplantae</taxon>
        <taxon>Streptophyta</taxon>
        <taxon>Embryophyta</taxon>
        <taxon>Tracheophyta</taxon>
        <taxon>Spermatophyta</taxon>
        <taxon>Magnoliopsida</taxon>
        <taxon>Liliopsida</taxon>
        <taxon>Poales</taxon>
        <taxon>Poaceae</taxon>
        <taxon>PACMAD clade</taxon>
        <taxon>Panicoideae</taxon>
        <taxon>Panicodae</taxon>
        <taxon>Paniceae</taxon>
        <taxon>Panicinae</taxon>
        <taxon>Panicum</taxon>
        <taxon>Panicum sect. Hiantes</taxon>
    </lineage>
</organism>
<dbReference type="PANTHER" id="PTHR33491">
    <property type="entry name" value="OSJNBA0016N04.9 PROTEIN"/>
    <property type="match status" value="1"/>
</dbReference>
<sequence length="157" mass="16981">MEQRSRGIGALHSGPLGWRNKLIVLGCNVQVIVAGGRRRTRTLSTCAALCDWDDDGSFWYSPSTPDCSGVGCCQANIMEDHSGGGYELKAHWMNGEPGAHSDATVWIVDSEFSIHPAFQDWVVPSGRLPAVLDWRINHTTCHGNASSAACRSSHSLS</sequence>
<comment type="caution">
    <text evidence="1">The sequence shown here is derived from an EMBL/GenBank/DDBJ whole genome shotgun (WGS) entry which is preliminary data.</text>
</comment>
<accession>A0A8T0RHB1</accession>
<protein>
    <submittedName>
        <fullName evidence="1">Uncharacterized protein</fullName>
    </submittedName>
</protein>
<evidence type="ECO:0000313" key="2">
    <source>
        <dbReference type="Proteomes" id="UP000823388"/>
    </source>
</evidence>
<reference evidence="1" key="1">
    <citation type="submission" date="2020-05" db="EMBL/GenBank/DDBJ databases">
        <title>WGS assembly of Panicum virgatum.</title>
        <authorList>
            <person name="Lovell J.T."/>
            <person name="Jenkins J."/>
            <person name="Shu S."/>
            <person name="Juenger T.E."/>
            <person name="Schmutz J."/>
        </authorList>
    </citation>
    <scope>NUCLEOTIDE SEQUENCE</scope>
    <source>
        <strain evidence="1">AP13</strain>
    </source>
</reference>
<dbReference type="Proteomes" id="UP000823388">
    <property type="component" value="Chromosome 6K"/>
</dbReference>
<name>A0A8T0RHB1_PANVG</name>
<gene>
    <name evidence="1" type="ORF">PVAP13_6KG343612</name>
</gene>
<dbReference type="EMBL" id="CM029047">
    <property type="protein sequence ID" value="KAG2584814.1"/>
    <property type="molecule type" value="Genomic_DNA"/>
</dbReference>
<dbReference type="AlphaFoldDB" id="A0A8T0RHB1"/>
<evidence type="ECO:0000313" key="1">
    <source>
        <dbReference type="EMBL" id="KAG2584814.1"/>
    </source>
</evidence>
<keyword evidence="2" id="KW-1185">Reference proteome</keyword>
<proteinExistence type="predicted"/>